<proteinExistence type="predicted"/>
<dbReference type="Pfam" id="PF19266">
    <property type="entry name" value="CIS_tube"/>
    <property type="match status" value="1"/>
</dbReference>
<evidence type="ECO:0000259" key="1">
    <source>
        <dbReference type="Pfam" id="PF19266"/>
    </source>
</evidence>
<evidence type="ECO:0000313" key="2">
    <source>
        <dbReference type="EMBL" id="MET4754908.1"/>
    </source>
</evidence>
<feature type="domain" description="Contractile injection system tube protein N-terminal" evidence="1">
    <location>
        <begin position="14"/>
        <end position="182"/>
    </location>
</feature>
<dbReference type="EMBL" id="JBEWTB010000001">
    <property type="protein sequence ID" value="MET4754908.1"/>
    <property type="molecule type" value="Genomic_DNA"/>
</dbReference>
<dbReference type="Proteomes" id="UP001549366">
    <property type="component" value="Unassembled WGS sequence"/>
</dbReference>
<reference evidence="2 3" key="1">
    <citation type="submission" date="2024-06" db="EMBL/GenBank/DDBJ databases">
        <title>Genomic Encyclopedia of Type Strains, Phase V (KMG-V): Genome sequencing to study the core and pangenomes of soil and plant-associated prokaryotes.</title>
        <authorList>
            <person name="Whitman W."/>
        </authorList>
    </citation>
    <scope>NUCLEOTIDE SEQUENCE [LARGE SCALE GENOMIC DNA]</scope>
    <source>
        <strain evidence="2 3">NE40</strain>
    </source>
</reference>
<name>A0ABV2SAW6_9GAMM</name>
<gene>
    <name evidence="2" type="ORF">V5J35_000100</name>
</gene>
<evidence type="ECO:0000313" key="3">
    <source>
        <dbReference type="Proteomes" id="UP001549366"/>
    </source>
</evidence>
<dbReference type="InterPro" id="IPR045361">
    <property type="entry name" value="CIS_tube_prot_N"/>
</dbReference>
<keyword evidence="3" id="KW-1185">Reference proteome</keyword>
<dbReference type="RefSeq" id="WP_354011706.1">
    <property type="nucleotide sequence ID" value="NZ_JBEWTA010000003.1"/>
</dbReference>
<comment type="caution">
    <text evidence="2">The sequence shown here is derived from an EMBL/GenBank/DDBJ whole genome shotgun (WGS) entry which is preliminary data.</text>
</comment>
<accession>A0ABV2SAW6</accession>
<protein>
    <recommendedName>
        <fullName evidence="1">Contractile injection system tube protein N-terminal domain-containing protein</fullName>
    </recommendedName>
</protein>
<sequence length="248" mass="27218">MSILGTLLGSEAAMVLESYTDADRSAGKQEMKLPYKAETLQVKLANRFKSDDTLNTSSGTAGYEGGDSARMTVTFQHDTTMFRDIASFTAGKKLLPPGSKSMPMKEWVQTLTDMMYSMEGSTHEPRYLLLKWGEMAMGDSKSGAFYGVLEEMDITYSIVGTNGEPLAAEVTCTFIESLSPKALEKKEGKNSPDLTHTRQVNAGDTLAHKTWEIYKDPAYMIAVARVNGLDNFRRLKPGTALVFPPVGQ</sequence>
<organism evidence="2 3">
    <name type="scientific">Endozoicomonas lisbonensis</name>
    <dbReference type="NCBI Taxonomy" id="3120522"/>
    <lineage>
        <taxon>Bacteria</taxon>
        <taxon>Pseudomonadati</taxon>
        <taxon>Pseudomonadota</taxon>
        <taxon>Gammaproteobacteria</taxon>
        <taxon>Oceanospirillales</taxon>
        <taxon>Endozoicomonadaceae</taxon>
        <taxon>Endozoicomonas</taxon>
    </lineage>
</organism>